<dbReference type="PANTHER" id="PTHR43366">
    <property type="entry name" value="PYRUVATE SYNTHASE SUBUNIT PORC"/>
    <property type="match status" value="1"/>
</dbReference>
<dbReference type="Proteomes" id="UP000000262">
    <property type="component" value="Chromosome"/>
</dbReference>
<dbReference type="InterPro" id="IPR002869">
    <property type="entry name" value="Pyrv_flavodox_OxRed_cen"/>
</dbReference>
<dbReference type="EC" id="1.2.7.1" evidence="1"/>
<gene>
    <name evidence="5" type="ordered locus">Igni_1256</name>
</gene>
<accession>A8ABY0</accession>
<protein>
    <recommendedName>
        <fullName evidence="1">pyruvate synthase</fullName>
        <ecNumber evidence="1">1.2.7.1</ecNumber>
    </recommendedName>
</protein>
<evidence type="ECO:0000256" key="1">
    <source>
        <dbReference type="ARBA" id="ARBA00012822"/>
    </source>
</evidence>
<dbReference type="NCBIfam" id="TIGR02175">
    <property type="entry name" value="PorC_KorC"/>
    <property type="match status" value="1"/>
</dbReference>
<comment type="catalytic activity">
    <reaction evidence="3">
        <text>2 oxidized [2Fe-2S]-[ferredoxin] + pyruvate + CoA = 2 reduced [2Fe-2S]-[ferredoxin] + acetyl-CoA + CO2 + H(+)</text>
        <dbReference type="Rhea" id="RHEA:12765"/>
        <dbReference type="Rhea" id="RHEA-COMP:10000"/>
        <dbReference type="Rhea" id="RHEA-COMP:10001"/>
        <dbReference type="ChEBI" id="CHEBI:15361"/>
        <dbReference type="ChEBI" id="CHEBI:15378"/>
        <dbReference type="ChEBI" id="CHEBI:16526"/>
        <dbReference type="ChEBI" id="CHEBI:33737"/>
        <dbReference type="ChEBI" id="CHEBI:33738"/>
        <dbReference type="ChEBI" id="CHEBI:57287"/>
        <dbReference type="ChEBI" id="CHEBI:57288"/>
        <dbReference type="EC" id="1.2.7.1"/>
    </reaction>
</comment>
<feature type="domain" description="Pyruvate/ketoisovalerate oxidoreductase catalytic" evidence="4">
    <location>
        <begin position="17"/>
        <end position="184"/>
    </location>
</feature>
<dbReference type="STRING" id="453591.Igni_1256"/>
<dbReference type="Gene3D" id="3.40.920.10">
    <property type="entry name" value="Pyruvate-ferredoxin oxidoreductase, PFOR, domain III"/>
    <property type="match status" value="1"/>
</dbReference>
<evidence type="ECO:0000313" key="5">
    <source>
        <dbReference type="EMBL" id="ABU82432.1"/>
    </source>
</evidence>
<keyword evidence="6" id="KW-1185">Reference proteome</keyword>
<evidence type="ECO:0000259" key="4">
    <source>
        <dbReference type="Pfam" id="PF01558"/>
    </source>
</evidence>
<dbReference type="InterPro" id="IPR011894">
    <property type="entry name" value="PorC_KorC"/>
</dbReference>
<dbReference type="PhylomeDB" id="A8ABY0"/>
<dbReference type="EMBL" id="CP000816">
    <property type="protein sequence ID" value="ABU82432.1"/>
    <property type="molecule type" value="Genomic_DNA"/>
</dbReference>
<dbReference type="HOGENOM" id="CLU_087284_2_0_2"/>
<name>A8ABY0_IGNH4</name>
<sequence>MGPPQMSLVEIRWHGRGGQGAVTASEIVAKAAIAQGKYAQAFPSFGVERRGAPVEAFTRIDEKPIYIRSKIYEPDIIVVLDPSLLGPKLAEGLKEGGMAIVNTEKTPDEVRKLLGREDVKVAVVNATKIALETLKRPIVNTAILGAFAKATGLVDLDALLEAVKEKVPPRTVEANLEAVRRAYEEVVMG</sequence>
<evidence type="ECO:0000256" key="3">
    <source>
        <dbReference type="ARBA" id="ARBA00049357"/>
    </source>
</evidence>
<organism evidence="5 6">
    <name type="scientific">Ignicoccus hospitalis (strain KIN4/I / DSM 18386 / JCM 14125)</name>
    <dbReference type="NCBI Taxonomy" id="453591"/>
    <lineage>
        <taxon>Archaea</taxon>
        <taxon>Thermoproteota</taxon>
        <taxon>Thermoprotei</taxon>
        <taxon>Desulfurococcales</taxon>
        <taxon>Desulfurococcaceae</taxon>
        <taxon>Ignicoccus</taxon>
    </lineage>
</organism>
<dbReference type="NCBIfam" id="NF006321">
    <property type="entry name" value="PRK08534.1"/>
    <property type="match status" value="1"/>
</dbReference>
<dbReference type="Pfam" id="PF01558">
    <property type="entry name" value="POR"/>
    <property type="match status" value="1"/>
</dbReference>
<dbReference type="PANTHER" id="PTHR43366:SF1">
    <property type="entry name" value="PYRUVATE SYNTHASE SUBUNIT PORC"/>
    <property type="match status" value="1"/>
</dbReference>
<reference evidence="5 6" key="1">
    <citation type="journal article" date="2008" name="Genome Biol.">
        <title>A genomic analysis of the archaeal system Ignicoccus hospitalis-Nanoarchaeum equitans.</title>
        <authorList>
            <person name="Podar M."/>
            <person name="Anderson I."/>
            <person name="Makarova K.S."/>
            <person name="Elkins J.G."/>
            <person name="Ivanova N."/>
            <person name="Wall M.A."/>
            <person name="Lykidis A."/>
            <person name="Mavromatis K."/>
            <person name="Sun H."/>
            <person name="Hudson M.E."/>
            <person name="Chen W."/>
            <person name="Deciu C."/>
            <person name="Hutchison D."/>
            <person name="Eads J.R."/>
            <person name="Anderson A."/>
            <person name="Fernandes F."/>
            <person name="Szeto E."/>
            <person name="Lapidus A."/>
            <person name="Kyrpides N.C."/>
            <person name="Saier M.H.Jr."/>
            <person name="Richardson P.M."/>
            <person name="Rachel R."/>
            <person name="Huber H."/>
            <person name="Eisen J.A."/>
            <person name="Koonin E.V."/>
            <person name="Keller M."/>
            <person name="Stetter K.O."/>
        </authorList>
    </citation>
    <scope>NUCLEOTIDE SEQUENCE [LARGE SCALE GENOMIC DNA]</scope>
    <source>
        <strain evidence="6">KIN4/I / DSM 18386 / JCM 14125</strain>
    </source>
</reference>
<dbReference type="InterPro" id="IPR019752">
    <property type="entry name" value="Pyrv/ketoisovalerate_OxRed_cat"/>
</dbReference>
<dbReference type="SUPFAM" id="SSF53323">
    <property type="entry name" value="Pyruvate-ferredoxin oxidoreductase, PFOR, domain III"/>
    <property type="match status" value="1"/>
</dbReference>
<dbReference type="InterPro" id="IPR051626">
    <property type="entry name" value="Oxidoreductase_gamma_subunit"/>
</dbReference>
<keyword evidence="5" id="KW-0670">Pyruvate</keyword>
<keyword evidence="2" id="KW-0560">Oxidoreductase</keyword>
<proteinExistence type="predicted"/>
<evidence type="ECO:0000256" key="2">
    <source>
        <dbReference type="ARBA" id="ARBA00023002"/>
    </source>
</evidence>
<evidence type="ECO:0000313" key="6">
    <source>
        <dbReference type="Proteomes" id="UP000000262"/>
    </source>
</evidence>
<dbReference type="AlphaFoldDB" id="A8ABY0"/>
<dbReference type="GO" id="GO:0019164">
    <property type="term" value="F:pyruvate synthase activity"/>
    <property type="evidence" value="ECO:0007669"/>
    <property type="project" value="UniProtKB-EC"/>
</dbReference>
<dbReference type="eggNOG" id="arCOG01603">
    <property type="taxonomic scope" value="Archaea"/>
</dbReference>
<dbReference type="KEGG" id="iho:Igni_1256"/>